<dbReference type="AlphaFoldDB" id="A0A518FPU5"/>
<organism evidence="1 2">
    <name type="scientific">Gimesia panareensis</name>
    <dbReference type="NCBI Taxonomy" id="2527978"/>
    <lineage>
        <taxon>Bacteria</taxon>
        <taxon>Pseudomonadati</taxon>
        <taxon>Planctomycetota</taxon>
        <taxon>Planctomycetia</taxon>
        <taxon>Planctomycetales</taxon>
        <taxon>Planctomycetaceae</taxon>
        <taxon>Gimesia</taxon>
    </lineage>
</organism>
<reference evidence="1 2" key="1">
    <citation type="submission" date="2019-02" db="EMBL/GenBank/DDBJ databases">
        <title>Deep-cultivation of Planctomycetes and their phenomic and genomic characterization uncovers novel biology.</title>
        <authorList>
            <person name="Wiegand S."/>
            <person name="Jogler M."/>
            <person name="Boedeker C."/>
            <person name="Pinto D."/>
            <person name="Vollmers J."/>
            <person name="Rivas-Marin E."/>
            <person name="Kohn T."/>
            <person name="Peeters S.H."/>
            <person name="Heuer A."/>
            <person name="Rast P."/>
            <person name="Oberbeckmann S."/>
            <person name="Bunk B."/>
            <person name="Jeske O."/>
            <person name="Meyerdierks A."/>
            <person name="Storesund J.E."/>
            <person name="Kallscheuer N."/>
            <person name="Luecker S."/>
            <person name="Lage O.M."/>
            <person name="Pohl T."/>
            <person name="Merkel B.J."/>
            <person name="Hornburger P."/>
            <person name="Mueller R.-W."/>
            <person name="Bruemmer F."/>
            <person name="Labrenz M."/>
            <person name="Spormann A.M."/>
            <person name="Op den Camp H."/>
            <person name="Overmann J."/>
            <person name="Amann R."/>
            <person name="Jetten M.S.M."/>
            <person name="Mascher T."/>
            <person name="Medema M.H."/>
            <person name="Devos D.P."/>
            <person name="Kaster A.-K."/>
            <person name="Ovreas L."/>
            <person name="Rohde M."/>
            <person name="Galperin M.Y."/>
            <person name="Jogler C."/>
        </authorList>
    </citation>
    <scope>NUCLEOTIDE SEQUENCE [LARGE SCALE GENOMIC DNA]</scope>
    <source>
        <strain evidence="1 2">Pan153</strain>
    </source>
</reference>
<protein>
    <submittedName>
        <fullName evidence="1">Uncharacterized protein</fullName>
    </submittedName>
</protein>
<dbReference type="Proteomes" id="UP000320839">
    <property type="component" value="Chromosome"/>
</dbReference>
<evidence type="ECO:0000313" key="1">
    <source>
        <dbReference type="EMBL" id="QDV18369.1"/>
    </source>
</evidence>
<dbReference type="RefSeq" id="WP_197995128.1">
    <property type="nucleotide sequence ID" value="NZ_CP036317.1"/>
</dbReference>
<gene>
    <name evidence="1" type="ORF">Pan153_30260</name>
</gene>
<name>A0A518FPU5_9PLAN</name>
<evidence type="ECO:0000313" key="2">
    <source>
        <dbReference type="Proteomes" id="UP000320839"/>
    </source>
</evidence>
<accession>A0A518FPU5</accession>
<dbReference type="EMBL" id="CP036317">
    <property type="protein sequence ID" value="QDV18369.1"/>
    <property type="molecule type" value="Genomic_DNA"/>
</dbReference>
<proteinExistence type="predicted"/>
<sequence length="52" mass="6168">MSLIQVFMLFGIICLLYQMREHLRRLRKLQNEIKELKHLITGAPPSETSKEN</sequence>